<proteinExistence type="predicted"/>
<accession>A0A0M3K2U7</accession>
<dbReference type="EMBL" id="UYRR01031875">
    <property type="protein sequence ID" value="VDK53065.1"/>
    <property type="molecule type" value="Genomic_DNA"/>
</dbReference>
<protein>
    <submittedName>
        <fullName evidence="3">Gag protein</fullName>
    </submittedName>
</protein>
<organism evidence="3">
    <name type="scientific">Anisakis simplex</name>
    <name type="common">Herring worm</name>
    <dbReference type="NCBI Taxonomy" id="6269"/>
    <lineage>
        <taxon>Eukaryota</taxon>
        <taxon>Metazoa</taxon>
        <taxon>Ecdysozoa</taxon>
        <taxon>Nematoda</taxon>
        <taxon>Chromadorea</taxon>
        <taxon>Rhabditida</taxon>
        <taxon>Spirurina</taxon>
        <taxon>Ascaridomorpha</taxon>
        <taxon>Ascaridoidea</taxon>
        <taxon>Anisakidae</taxon>
        <taxon>Anisakis</taxon>
        <taxon>Anisakis simplex complex</taxon>
    </lineage>
</organism>
<reference evidence="3" key="1">
    <citation type="submission" date="2017-02" db="UniProtKB">
        <authorList>
            <consortium name="WormBaseParasite"/>
        </authorList>
    </citation>
    <scope>IDENTIFICATION</scope>
</reference>
<dbReference type="OrthoDB" id="5870552at2759"/>
<dbReference type="InterPro" id="IPR005312">
    <property type="entry name" value="DUF1759"/>
</dbReference>
<sequence length="241" mass="28034">MASDPNGVLQLIDKARDILDVVQRDAKKAARLVTKLSEQNTQPTTQANMTNIKLPKLELPMFSGNILKWPEFWSAFEAAVDRQPIPDINKLNYLLSSLKGFAHEVVEGYAVTSSNYRVVVSVLKERFGNERIIIKSLHDELKRIRQADPKNPSQTINEIERVLRQLEAMNEDIKHPIIELIVEENLPKWLLINIYEWDINKLREYINEVVIRREEVDRITNNSIWVSIAKKRSREQKIDQN</sequence>
<evidence type="ECO:0000313" key="2">
    <source>
        <dbReference type="Proteomes" id="UP000267096"/>
    </source>
</evidence>
<dbReference type="PANTHER" id="PTHR22954:SF3">
    <property type="entry name" value="PROTEIN CBG08539"/>
    <property type="match status" value="1"/>
</dbReference>
<dbReference type="Pfam" id="PF03564">
    <property type="entry name" value="DUF1759"/>
    <property type="match status" value="1"/>
</dbReference>
<evidence type="ECO:0000313" key="3">
    <source>
        <dbReference type="WBParaSite" id="ASIM_0001526801-mRNA-1"/>
    </source>
</evidence>
<dbReference type="Proteomes" id="UP000267096">
    <property type="component" value="Unassembled WGS sequence"/>
</dbReference>
<keyword evidence="2" id="KW-1185">Reference proteome</keyword>
<reference evidence="1 2" key="2">
    <citation type="submission" date="2018-11" db="EMBL/GenBank/DDBJ databases">
        <authorList>
            <consortium name="Pathogen Informatics"/>
        </authorList>
    </citation>
    <scope>NUCLEOTIDE SEQUENCE [LARGE SCALE GENOMIC DNA]</scope>
</reference>
<dbReference type="AlphaFoldDB" id="A0A0M3K2U7"/>
<name>A0A0M3K2U7_ANISI</name>
<dbReference type="PANTHER" id="PTHR22954">
    <property type="entry name" value="RETROVIRAL PROTEASE-RELATED"/>
    <property type="match status" value="1"/>
</dbReference>
<gene>
    <name evidence="1" type="ORF">ASIM_LOCUS14678</name>
</gene>
<evidence type="ECO:0000313" key="1">
    <source>
        <dbReference type="EMBL" id="VDK53065.1"/>
    </source>
</evidence>
<dbReference type="WBParaSite" id="ASIM_0001526801-mRNA-1">
    <property type="protein sequence ID" value="ASIM_0001526801-mRNA-1"/>
    <property type="gene ID" value="ASIM_0001526801"/>
</dbReference>